<organism evidence="1">
    <name type="scientific">Tunturiibacter empetritectus</name>
    <dbReference type="NCBI Taxonomy" id="3069691"/>
    <lineage>
        <taxon>Bacteria</taxon>
        <taxon>Pseudomonadati</taxon>
        <taxon>Acidobacteriota</taxon>
        <taxon>Terriglobia</taxon>
        <taxon>Terriglobales</taxon>
        <taxon>Acidobacteriaceae</taxon>
        <taxon>Tunturiibacter</taxon>
    </lineage>
</organism>
<dbReference type="RefSeq" id="WP_353069280.1">
    <property type="nucleotide sequence ID" value="NZ_CP132932.1"/>
</dbReference>
<proteinExistence type="predicted"/>
<gene>
    <name evidence="1" type="ORF">RBB75_01370</name>
</gene>
<dbReference type="EMBL" id="CP132932">
    <property type="protein sequence ID" value="XCB26987.1"/>
    <property type="molecule type" value="Genomic_DNA"/>
</dbReference>
<reference evidence="1" key="2">
    <citation type="journal article" date="2024" name="Environ. Microbiol.">
        <title>Genome analysis and description of Tunturibacter gen. nov. expands the diversity of Terriglobia in tundra soils.</title>
        <authorList>
            <person name="Messyasz A."/>
            <person name="Mannisto M.K."/>
            <person name="Kerkhof L.J."/>
            <person name="Haggblom M.M."/>
        </authorList>
    </citation>
    <scope>NUCLEOTIDE SEQUENCE</scope>
    <source>
        <strain evidence="1">M8UP23</strain>
    </source>
</reference>
<evidence type="ECO:0000313" key="1">
    <source>
        <dbReference type="EMBL" id="XCB26987.1"/>
    </source>
</evidence>
<dbReference type="KEGG" id="temp:RBB75_01370"/>
<evidence type="ECO:0008006" key="2">
    <source>
        <dbReference type="Google" id="ProtNLM"/>
    </source>
</evidence>
<dbReference type="AlphaFoldDB" id="A0AAU7ZE39"/>
<name>A0AAU7ZE39_9BACT</name>
<protein>
    <recommendedName>
        <fullName evidence="2">Glycosyl hydrolases family 43</fullName>
    </recommendedName>
</protein>
<reference evidence="1" key="1">
    <citation type="submission" date="2023-08" db="EMBL/GenBank/DDBJ databases">
        <authorList>
            <person name="Messyasz A."/>
            <person name="Mannisto M.K."/>
            <person name="Kerkhof L.J."/>
            <person name="Haggblom M."/>
        </authorList>
    </citation>
    <scope>NUCLEOTIDE SEQUENCE</scope>
    <source>
        <strain evidence="1">M8UP23</strain>
    </source>
</reference>
<accession>A0AAU7ZE39</accession>
<sequence length="543" mass="59809">MPGIPSKLRLLRVLIAFAMGLIGLIPAPTAARAQGSHPGPVTGVIDGVAFEGDQYYVHGWACQEGQRGSISVNLYASHPAGATPPGIYVMAGSADLASEPAVDQECHDASGGKHRFRIALPNQQLRTFQGKKLFIHGIALAGNVENALLAGSGRDSFPAPKWPADPPTPNFLDGPRVAAFDTAKESCEQIDIPDAAARAFRDYKGTVHLIASHYVTRAGLGPTLETAKHNCQVVYRSPHDGNIANFDDATWLNAFYSVDGKRIVALGHMEYHGWEHPGMCATKNDSASCWYNVDTFNLSTDGGYHFARPNPTGNYFISLPYKYQPNQGPEGYSVDSNIVKVGQWYYDEVYAWGWPPNCGGGKGQKPCLVLDGACAIRTANILDPSSWRGWDGKDFTVQFVDPYRGTVANPKAHVCAPVPYLDYATGINYHPASHLFVATLWNQGSASSWGPEGVYFTTSPDFIHWSKPKLAMTQNQMLRSEPEGNWSYMYFSLIDPKSTDSNYMTITDNPYLYYVRMDGNHPPYQRVLFRQRIKLNWLAEGQK</sequence>